<dbReference type="InterPro" id="IPR001482">
    <property type="entry name" value="T2SS/T4SS_dom"/>
</dbReference>
<gene>
    <name evidence="5" type="ORF">ACERK3_19065</name>
</gene>
<dbReference type="SUPFAM" id="SSF52540">
    <property type="entry name" value="P-loop containing nucleoside triphosphate hydrolases"/>
    <property type="match status" value="1"/>
</dbReference>
<evidence type="ECO:0000313" key="6">
    <source>
        <dbReference type="Proteomes" id="UP001575105"/>
    </source>
</evidence>
<evidence type="ECO:0000256" key="3">
    <source>
        <dbReference type="ARBA" id="ARBA00022840"/>
    </source>
</evidence>
<protein>
    <submittedName>
        <fullName evidence="5">GspE/PulE family protein</fullName>
    </submittedName>
</protein>
<evidence type="ECO:0000256" key="2">
    <source>
        <dbReference type="ARBA" id="ARBA00022741"/>
    </source>
</evidence>
<dbReference type="PANTHER" id="PTHR30258:SF2">
    <property type="entry name" value="COMG OPERON PROTEIN 1"/>
    <property type="match status" value="1"/>
</dbReference>
<evidence type="ECO:0000259" key="4">
    <source>
        <dbReference type="Pfam" id="PF00437"/>
    </source>
</evidence>
<sequence>MSTRTGSGDVKQAVQDLLHDALARRASDVHLEPTGEGYEIRSRVDGMLKPIDRLDAATGRGYVNRLMVAAGLLTYHLDVPQEGQFRIELDTSAERVKALDLRLAIMPTTHGLRAVVRLPAELLQPRSLETLDLPAATYDILQHFAAADGGMLLMCGPAGSGKTTTIYALLEHIVQRSSGLSVISLEDPVERDLPGVTQIEVTPFGNLTYETALRSILRQDPQVLALGEIRDRATASIAVQAALSGHRLVSTLHAGSPEGAVVRLLEMGLEPYQVASSLFAVVSTRLLRRGSAEAGYAGRVPIAEVTSVTPAVRQALLAQGEAGAIRSAIESADGFVSLRAVAASLVHAGVTDEAEVQRALGG</sequence>
<keyword evidence="3" id="KW-0067">ATP-binding</keyword>
<name>A0ABV4U9U3_9BACT</name>
<dbReference type="CDD" id="cd01129">
    <property type="entry name" value="PulE-GspE-like"/>
    <property type="match status" value="1"/>
</dbReference>
<keyword evidence="2" id="KW-0547">Nucleotide-binding</keyword>
<dbReference type="PANTHER" id="PTHR30258">
    <property type="entry name" value="TYPE II SECRETION SYSTEM PROTEIN GSPE-RELATED"/>
    <property type="match status" value="1"/>
</dbReference>
<dbReference type="Pfam" id="PF00437">
    <property type="entry name" value="T2SSE"/>
    <property type="match status" value="1"/>
</dbReference>
<dbReference type="Gene3D" id="3.30.450.90">
    <property type="match status" value="1"/>
</dbReference>
<dbReference type="Gene3D" id="3.40.50.300">
    <property type="entry name" value="P-loop containing nucleotide triphosphate hydrolases"/>
    <property type="match status" value="1"/>
</dbReference>
<accession>A0ABV4U9U3</accession>
<proteinExistence type="inferred from homology"/>
<reference evidence="5 6" key="1">
    <citation type="submission" date="2024-08" db="EMBL/GenBank/DDBJ databases">
        <title>Whole-genome sequencing of halo(alkali)philic microorganisms from hypersaline lakes.</title>
        <authorList>
            <person name="Sorokin D.Y."/>
            <person name="Merkel A.Y."/>
            <person name="Messina E."/>
            <person name="Yakimov M."/>
        </authorList>
    </citation>
    <scope>NUCLEOTIDE SEQUENCE [LARGE SCALE GENOMIC DNA]</scope>
    <source>
        <strain evidence="5 6">AB-hyl4</strain>
    </source>
</reference>
<feature type="domain" description="Bacterial type II secretion system protein E" evidence="4">
    <location>
        <begin position="6"/>
        <end position="358"/>
    </location>
</feature>
<dbReference type="InterPro" id="IPR027417">
    <property type="entry name" value="P-loop_NTPase"/>
</dbReference>
<dbReference type="RefSeq" id="WP_425347298.1">
    <property type="nucleotide sequence ID" value="NZ_JBGUBD010000020.1"/>
</dbReference>
<evidence type="ECO:0000256" key="1">
    <source>
        <dbReference type="ARBA" id="ARBA00006611"/>
    </source>
</evidence>
<comment type="similarity">
    <text evidence="1">Belongs to the GSP E family.</text>
</comment>
<comment type="caution">
    <text evidence="5">The sequence shown here is derived from an EMBL/GenBank/DDBJ whole genome shotgun (WGS) entry which is preliminary data.</text>
</comment>
<keyword evidence="6" id="KW-1185">Reference proteome</keyword>
<dbReference type="Proteomes" id="UP001575105">
    <property type="component" value="Unassembled WGS sequence"/>
</dbReference>
<dbReference type="EMBL" id="JBGUBD010000020">
    <property type="protein sequence ID" value="MFA9480377.1"/>
    <property type="molecule type" value="Genomic_DNA"/>
</dbReference>
<evidence type="ECO:0000313" key="5">
    <source>
        <dbReference type="EMBL" id="MFA9480377.1"/>
    </source>
</evidence>
<organism evidence="5 6">
    <name type="scientific">Natronomicrosphaera hydrolytica</name>
    <dbReference type="NCBI Taxonomy" id="3242702"/>
    <lineage>
        <taxon>Bacteria</taxon>
        <taxon>Pseudomonadati</taxon>
        <taxon>Planctomycetota</taxon>
        <taxon>Phycisphaerae</taxon>
        <taxon>Phycisphaerales</taxon>
        <taxon>Phycisphaeraceae</taxon>
        <taxon>Natronomicrosphaera</taxon>
    </lineage>
</organism>